<organism evidence="1 2">
    <name type="scientific">Flavobacterium araucananum</name>
    <dbReference type="NCBI Taxonomy" id="946678"/>
    <lineage>
        <taxon>Bacteria</taxon>
        <taxon>Pseudomonadati</taxon>
        <taxon>Bacteroidota</taxon>
        <taxon>Flavobacteriia</taxon>
        <taxon>Flavobacteriales</taxon>
        <taxon>Flavobacteriaceae</taxon>
        <taxon>Flavobacterium</taxon>
    </lineage>
</organism>
<name>A0A227PIL3_9FLAO</name>
<dbReference type="AlphaFoldDB" id="A0A227PIL3"/>
<keyword evidence="2" id="KW-1185">Reference proteome</keyword>
<gene>
    <name evidence="1" type="ORF">B0A64_03690</name>
</gene>
<proteinExistence type="predicted"/>
<dbReference type="Proteomes" id="UP000214684">
    <property type="component" value="Unassembled WGS sequence"/>
</dbReference>
<dbReference type="OrthoDB" id="10005758at2"/>
<dbReference type="EMBL" id="MUGS01000004">
    <property type="protein sequence ID" value="OXG09108.1"/>
    <property type="molecule type" value="Genomic_DNA"/>
</dbReference>
<protein>
    <submittedName>
        <fullName evidence="1">Uncharacterized protein</fullName>
    </submittedName>
</protein>
<evidence type="ECO:0000313" key="2">
    <source>
        <dbReference type="Proteomes" id="UP000214684"/>
    </source>
</evidence>
<evidence type="ECO:0000313" key="1">
    <source>
        <dbReference type="EMBL" id="OXG09108.1"/>
    </source>
</evidence>
<reference evidence="1 2" key="1">
    <citation type="submission" date="2016-11" db="EMBL/GenBank/DDBJ databases">
        <title>Whole genomes of Flavobacteriaceae.</title>
        <authorList>
            <person name="Stine C."/>
            <person name="Li C."/>
            <person name="Tadesse D."/>
        </authorList>
    </citation>
    <scope>NUCLEOTIDE SEQUENCE [LARGE SCALE GENOMIC DNA]</scope>
    <source>
        <strain evidence="1 2">DSM 24704</strain>
    </source>
</reference>
<accession>A0A227PIL3</accession>
<comment type="caution">
    <text evidence="1">The sequence shown here is derived from an EMBL/GenBank/DDBJ whole genome shotgun (WGS) entry which is preliminary data.</text>
</comment>
<dbReference type="RefSeq" id="WP_089478195.1">
    <property type="nucleotide sequence ID" value="NZ_MUGS01000004.1"/>
</dbReference>
<sequence>MKFLVISRPNGQGHGLNATADSGAQVKALVDDPKSPIEKAYAVISGGSIVVINAKDTVELASIVRSNPLFKASFTEIIPIADAHDFLNAFTAKK</sequence>